<dbReference type="RefSeq" id="WP_077587859.1">
    <property type="nucleotide sequence ID" value="NZ_CP019640.1"/>
</dbReference>
<gene>
    <name evidence="7" type="ORF">B0X71_01845</name>
</gene>
<feature type="coiled-coil region" evidence="4">
    <location>
        <begin position="594"/>
        <end position="818"/>
    </location>
</feature>
<keyword evidence="8" id="KW-1185">Reference proteome</keyword>
<proteinExistence type="inferred from homology"/>
<comment type="subunit">
    <text evidence="2">Heterodimer of SbcC and SbcD.</text>
</comment>
<keyword evidence="4" id="KW-0175">Coiled coil</keyword>
<dbReference type="Pfam" id="PF13476">
    <property type="entry name" value="AAA_23"/>
    <property type="match status" value="1"/>
</dbReference>
<evidence type="ECO:0000256" key="2">
    <source>
        <dbReference type="ARBA" id="ARBA00011322"/>
    </source>
</evidence>
<dbReference type="Pfam" id="PF13558">
    <property type="entry name" value="SbcC_Walker_B"/>
    <property type="match status" value="1"/>
</dbReference>
<dbReference type="PANTHER" id="PTHR32114:SF2">
    <property type="entry name" value="ABC TRANSPORTER ABCH.3"/>
    <property type="match status" value="1"/>
</dbReference>
<feature type="compositionally biased region" description="Basic and acidic residues" evidence="5">
    <location>
        <begin position="539"/>
        <end position="558"/>
    </location>
</feature>
<dbReference type="InterPro" id="IPR038729">
    <property type="entry name" value="Rad50/SbcC_AAA"/>
</dbReference>
<comment type="similarity">
    <text evidence="1">Belongs to the SMC family. SbcC subfamily.</text>
</comment>
<sequence length="1030" mass="117269">MRPLKLKLTAFGPYKKTEIIDFAELEHNRLFAISGNTGSGKTTIFDGICYVLYGSASGADRGESKGLRSDFAEDGTHTAVEMEFEIHNRRYRILRQMGHVKKGNKTVTGDRCEFFEIHGDGEKPCVERQIVSEINRRVEEILGLTQNQFSQIVMLPQGEFRKLLVSETDDKEVILRKIFKTEPYKWFVEKLKKKRDNAKAAFEVEQQRLDQEMSSIDSVLEKRESELFAVLDQDHYNVQQVLNGLEAEERDYGIAAQEGQTVYDEKRRLHENQVHVFHEAKRVNGQFQELRDKEQKLEELKDQEPVIRKKEQEKEQADRARAISGIEQQLQELADESKRKEAARIAAAEAKDVAARTLEKAEADFQKEQDRATDRETAAAELTKLEQLLPIVEDLSRRQKEKADSEAAARKAAAQLAVKKEAAEQLKTQLVGCRQEIGELENRVDTLSDKSEELNNVKEEYRLLNDLIKLEESLEVLERRAENDRGVFEKAATAYRELESEWLRNQAQQLAAQLQDGDACPVCGSTEHPAKAGGQHETGPSKEELDAERKQLDEKDQACRTSEAARQTARIQFADKCKETAESGLAAGQRFQELKKKETLRAQLMAEVESLKQEREALRQKRQSANGLAGKLDELENETRLLETEVADKREAAAQVAAVLENVMQSVPEPMRDLVRLKRSLADTEELKRKLAEAWKQAKEDYQSAKERHSNTLIEAKFKTEAAEEADRKRAKANSQFEEALEKSAFSSLETYQSAKRTETEIEKLAKEIQEYRQTRHTMINQVMELRTQLENLVESDLDELQSGLDFLKAECDKAYEAWNRSKEFGEKAAGLAERIRTSEERSMAKEAQLNHIADLHDVLRGQNGLKISFERYLQIEYLERILESANEQLRRLSHGQFVLVRSDRQEIHGRQSGLGLDVYDAYTGQTRDVKTLSGGEKFNASLCLALGMADVIQSFQGNVAIDTMFIDEGFGSLDEEALQKSIETLIDLQRTGRMIGVISHVQELKTAIPAILEVTKSKDGHSRTKFIVK</sequence>
<feature type="domain" description="Rad50/SbcC-type AAA" evidence="6">
    <location>
        <begin position="5"/>
        <end position="336"/>
    </location>
</feature>
<accession>A0A1Q2KUU0</accession>
<feature type="region of interest" description="Disordered" evidence="5">
    <location>
        <begin position="522"/>
        <end position="563"/>
    </location>
</feature>
<name>A0A1Q2KUU0_9BACL</name>
<dbReference type="SUPFAM" id="SSF52540">
    <property type="entry name" value="P-loop containing nucleoside triphosphate hydrolases"/>
    <property type="match status" value="1"/>
</dbReference>
<evidence type="ECO:0000313" key="7">
    <source>
        <dbReference type="EMBL" id="AQQ51988.1"/>
    </source>
</evidence>
<dbReference type="AlphaFoldDB" id="A0A1Q2KUU0"/>
<evidence type="ECO:0000256" key="4">
    <source>
        <dbReference type="SAM" id="Coils"/>
    </source>
</evidence>
<dbReference type="Proteomes" id="UP000188184">
    <property type="component" value="Chromosome"/>
</dbReference>
<evidence type="ECO:0000256" key="1">
    <source>
        <dbReference type="ARBA" id="ARBA00006930"/>
    </source>
</evidence>
<organism evidence="7 8">
    <name type="scientific">Planococcus lenghuensis</name>
    <dbReference type="NCBI Taxonomy" id="2213202"/>
    <lineage>
        <taxon>Bacteria</taxon>
        <taxon>Bacillati</taxon>
        <taxon>Bacillota</taxon>
        <taxon>Bacilli</taxon>
        <taxon>Bacillales</taxon>
        <taxon>Caryophanaceae</taxon>
        <taxon>Planococcus</taxon>
    </lineage>
</organism>
<dbReference type="GO" id="GO:0016887">
    <property type="term" value="F:ATP hydrolysis activity"/>
    <property type="evidence" value="ECO:0007669"/>
    <property type="project" value="InterPro"/>
</dbReference>
<evidence type="ECO:0000259" key="6">
    <source>
        <dbReference type="Pfam" id="PF13476"/>
    </source>
</evidence>
<reference evidence="7 8" key="1">
    <citation type="submission" date="2017-02" db="EMBL/GenBank/DDBJ databases">
        <title>The complete genomic sequence of a novel cold adapted crude oil-degrading bacterium Planococcus qaidamina Y42.</title>
        <authorList>
            <person name="Yang R."/>
        </authorList>
    </citation>
    <scope>NUCLEOTIDE SEQUENCE [LARGE SCALE GENOMIC DNA]</scope>
    <source>
        <strain evidence="7 8">Y42</strain>
    </source>
</reference>
<dbReference type="InterPro" id="IPR027417">
    <property type="entry name" value="P-loop_NTPase"/>
</dbReference>
<feature type="coiled-coil region" evidence="4">
    <location>
        <begin position="280"/>
        <end position="371"/>
    </location>
</feature>
<feature type="coiled-coil region" evidence="4">
    <location>
        <begin position="409"/>
        <end position="487"/>
    </location>
</feature>
<dbReference type="KEGG" id="pmar:B0X71_01845"/>
<evidence type="ECO:0000256" key="5">
    <source>
        <dbReference type="SAM" id="MobiDB-lite"/>
    </source>
</evidence>
<evidence type="ECO:0000313" key="8">
    <source>
        <dbReference type="Proteomes" id="UP000188184"/>
    </source>
</evidence>
<evidence type="ECO:0000256" key="3">
    <source>
        <dbReference type="ARBA" id="ARBA00013368"/>
    </source>
</evidence>
<dbReference type="PANTHER" id="PTHR32114">
    <property type="entry name" value="ABC TRANSPORTER ABCH.3"/>
    <property type="match status" value="1"/>
</dbReference>
<dbReference type="EMBL" id="CP019640">
    <property type="protein sequence ID" value="AQQ51988.1"/>
    <property type="molecule type" value="Genomic_DNA"/>
</dbReference>
<dbReference type="Gene3D" id="3.40.50.300">
    <property type="entry name" value="P-loop containing nucleotide triphosphate hydrolases"/>
    <property type="match status" value="2"/>
</dbReference>
<protein>
    <recommendedName>
        <fullName evidence="3">Nuclease SbcCD subunit C</fullName>
    </recommendedName>
</protein>
<dbReference type="GO" id="GO:0006302">
    <property type="term" value="P:double-strand break repair"/>
    <property type="evidence" value="ECO:0007669"/>
    <property type="project" value="InterPro"/>
</dbReference>
<dbReference type="OrthoDB" id="9795626at2"/>